<reference evidence="1 2" key="1">
    <citation type="submission" date="2019-02" db="EMBL/GenBank/DDBJ databases">
        <title>Genomic Encyclopedia of Type Strains, Phase IV (KMG-IV): sequencing the most valuable type-strain genomes for metagenomic binning, comparative biology and taxonomic classification.</title>
        <authorList>
            <person name="Goeker M."/>
        </authorList>
    </citation>
    <scope>NUCLEOTIDE SEQUENCE [LARGE SCALE GENOMIC DNA]</scope>
    <source>
        <strain evidence="1 2">DSM 28825</strain>
    </source>
</reference>
<proteinExistence type="predicted"/>
<accession>A0A4Q7VIW2</accession>
<organism evidence="1 2">
    <name type="scientific">Ancylomarina subtilis</name>
    <dbReference type="NCBI Taxonomy" id="1639035"/>
    <lineage>
        <taxon>Bacteria</taxon>
        <taxon>Pseudomonadati</taxon>
        <taxon>Bacteroidota</taxon>
        <taxon>Bacteroidia</taxon>
        <taxon>Marinilabiliales</taxon>
        <taxon>Marinifilaceae</taxon>
        <taxon>Ancylomarina</taxon>
    </lineage>
</organism>
<keyword evidence="2" id="KW-1185">Reference proteome</keyword>
<gene>
    <name evidence="1" type="ORF">EV201_0633</name>
</gene>
<dbReference type="Proteomes" id="UP000293562">
    <property type="component" value="Unassembled WGS sequence"/>
</dbReference>
<protein>
    <submittedName>
        <fullName evidence="1">Uncharacterized protein</fullName>
    </submittedName>
</protein>
<evidence type="ECO:0000313" key="1">
    <source>
        <dbReference type="EMBL" id="RZT96004.1"/>
    </source>
</evidence>
<sequence>MQNHDLLFRIEDWGSVGNVGFVLEGNSDRSKKTLSGFWHPMFPMNPMSYLGWKTNISASQSTRYKLALSGLDLCIFFILLYYL</sequence>
<name>A0A4Q7VIW2_9BACT</name>
<comment type="caution">
    <text evidence="1">The sequence shown here is derived from an EMBL/GenBank/DDBJ whole genome shotgun (WGS) entry which is preliminary data.</text>
</comment>
<evidence type="ECO:0000313" key="2">
    <source>
        <dbReference type="Proteomes" id="UP000293562"/>
    </source>
</evidence>
<dbReference type="EMBL" id="SHKN01000001">
    <property type="protein sequence ID" value="RZT96004.1"/>
    <property type="molecule type" value="Genomic_DNA"/>
</dbReference>
<dbReference type="AlphaFoldDB" id="A0A4Q7VIW2"/>